<evidence type="ECO:0008006" key="4">
    <source>
        <dbReference type="Google" id="ProtNLM"/>
    </source>
</evidence>
<keyword evidence="3" id="KW-1185">Reference proteome</keyword>
<dbReference type="RefSeq" id="WP_200260134.1">
    <property type="nucleotide sequence ID" value="NZ_NRSH01000118.1"/>
</dbReference>
<feature type="transmembrane region" description="Helical" evidence="1">
    <location>
        <begin position="140"/>
        <end position="161"/>
    </location>
</feature>
<dbReference type="EMBL" id="NRSH01000118">
    <property type="protein sequence ID" value="MBK1727245.1"/>
    <property type="molecule type" value="Genomic_DNA"/>
</dbReference>
<organism evidence="2 3">
    <name type="scientific">Halorhodospira neutriphila</name>
    <dbReference type="NCBI Taxonomy" id="168379"/>
    <lineage>
        <taxon>Bacteria</taxon>
        <taxon>Pseudomonadati</taxon>
        <taxon>Pseudomonadota</taxon>
        <taxon>Gammaproteobacteria</taxon>
        <taxon>Chromatiales</taxon>
        <taxon>Ectothiorhodospiraceae</taxon>
        <taxon>Halorhodospira</taxon>
    </lineage>
</organism>
<dbReference type="Proteomes" id="UP000738126">
    <property type="component" value="Unassembled WGS sequence"/>
</dbReference>
<keyword evidence="1" id="KW-0812">Transmembrane</keyword>
<evidence type="ECO:0000313" key="2">
    <source>
        <dbReference type="EMBL" id="MBK1727245.1"/>
    </source>
</evidence>
<feature type="transmembrane region" description="Helical" evidence="1">
    <location>
        <begin position="77"/>
        <end position="102"/>
    </location>
</feature>
<keyword evidence="1" id="KW-0472">Membrane</keyword>
<reference evidence="2 3" key="1">
    <citation type="journal article" date="2020" name="Microorganisms">
        <title>Osmotic Adaptation and Compatible Solute Biosynthesis of Phototrophic Bacteria as Revealed from Genome Analyses.</title>
        <authorList>
            <person name="Imhoff J.F."/>
            <person name="Rahn T."/>
            <person name="Kunzel S."/>
            <person name="Keller A."/>
            <person name="Neulinger S.C."/>
        </authorList>
    </citation>
    <scope>NUCLEOTIDE SEQUENCE [LARGE SCALE GENOMIC DNA]</scope>
    <source>
        <strain evidence="2 3">DSM 15116</strain>
    </source>
</reference>
<feature type="transmembrane region" description="Helical" evidence="1">
    <location>
        <begin position="108"/>
        <end position="128"/>
    </location>
</feature>
<sequence length="168" mass="17401">MTLGLVTVLLLLGLLAALAQRRPDRPHRAALGTGWRQLRPLLLRLPLALLAAAFLITLLPEEAVVDYLGESSGWQGVLLASLFGGLLPGGPAVSFPLVLVLIDEGAGTAQLIALLTAWSVLAFHRVAAHELPTLGGRYTLARLLASAPLPIVAGALAGALARFTAAGL</sequence>
<feature type="transmembrane region" description="Helical" evidence="1">
    <location>
        <begin position="43"/>
        <end position="65"/>
    </location>
</feature>
<protein>
    <recommendedName>
        <fullName evidence="4">Permease</fullName>
    </recommendedName>
</protein>
<name>A0ABS1E6C5_9GAMM</name>
<accession>A0ABS1E6C5</accession>
<proteinExistence type="predicted"/>
<evidence type="ECO:0000256" key="1">
    <source>
        <dbReference type="SAM" id="Phobius"/>
    </source>
</evidence>
<comment type="caution">
    <text evidence="2">The sequence shown here is derived from an EMBL/GenBank/DDBJ whole genome shotgun (WGS) entry which is preliminary data.</text>
</comment>
<keyword evidence="1" id="KW-1133">Transmembrane helix</keyword>
<gene>
    <name evidence="2" type="ORF">CKO13_09490</name>
</gene>
<evidence type="ECO:0000313" key="3">
    <source>
        <dbReference type="Proteomes" id="UP000738126"/>
    </source>
</evidence>